<dbReference type="SUPFAM" id="SSF51064">
    <property type="entry name" value="Head domain of nucleotide exchange factor GrpE"/>
    <property type="match status" value="1"/>
</dbReference>
<dbReference type="NCBIfam" id="NF010739">
    <property type="entry name" value="PRK14141.1"/>
    <property type="match status" value="1"/>
</dbReference>
<evidence type="ECO:0000313" key="8">
    <source>
        <dbReference type="EMBL" id="MDY0871376.1"/>
    </source>
</evidence>
<dbReference type="PRINTS" id="PR00773">
    <property type="entry name" value="GRPEPROTEIN"/>
</dbReference>
<comment type="function">
    <text evidence="4 5">Participates actively in the response to hyperosmotic and heat shock by preventing the aggregation of stress-denatured proteins, in association with DnaK and GrpE. It is the nucleotide exchange factor for DnaK and may function as a thermosensor. Unfolded proteins bind initially to DnaJ; upon interaction with the DnaJ-bound protein, DnaK hydrolyzes its bound ATP, resulting in the formation of a stable complex. GrpE releases ADP from DnaK; ATP binding to DnaK triggers the release of the substrate protein, thus completing the reaction cycle. Several rounds of ATP-dependent interactions between DnaJ, DnaK and GrpE are required for fully efficient folding.</text>
</comment>
<dbReference type="InterPro" id="IPR000740">
    <property type="entry name" value="GrpE"/>
</dbReference>
<dbReference type="InterPro" id="IPR009012">
    <property type="entry name" value="GrpE_head"/>
</dbReference>
<comment type="similarity">
    <text evidence="1 4 6">Belongs to the GrpE family.</text>
</comment>
<evidence type="ECO:0000313" key="9">
    <source>
        <dbReference type="Proteomes" id="UP001271769"/>
    </source>
</evidence>
<keyword evidence="4" id="KW-0963">Cytoplasm</keyword>
<evidence type="ECO:0000256" key="3">
    <source>
        <dbReference type="ARBA" id="ARBA00023186"/>
    </source>
</evidence>
<keyword evidence="2 4" id="KW-0346">Stress response</keyword>
<dbReference type="HAMAP" id="MF_01151">
    <property type="entry name" value="GrpE"/>
    <property type="match status" value="1"/>
</dbReference>
<feature type="compositionally biased region" description="Basic and acidic residues" evidence="7">
    <location>
        <begin position="1"/>
        <end position="10"/>
    </location>
</feature>
<evidence type="ECO:0000256" key="6">
    <source>
        <dbReference type="RuleBase" id="RU004478"/>
    </source>
</evidence>
<comment type="subunit">
    <text evidence="4">Homodimer.</text>
</comment>
<reference evidence="8 9" key="1">
    <citation type="journal article" date="2013" name="Antonie Van Leeuwenhoek">
        <title>Dongia rigui sp. nov., isolated from freshwater of a large wetland in Korea.</title>
        <authorList>
            <person name="Baik K.S."/>
            <person name="Hwang Y.M."/>
            <person name="Choi J.S."/>
            <person name="Kwon J."/>
            <person name="Seong C.N."/>
        </authorList>
    </citation>
    <scope>NUCLEOTIDE SEQUENCE [LARGE SCALE GENOMIC DNA]</scope>
    <source>
        <strain evidence="8 9">04SU4-P</strain>
    </source>
</reference>
<evidence type="ECO:0000256" key="2">
    <source>
        <dbReference type="ARBA" id="ARBA00023016"/>
    </source>
</evidence>
<dbReference type="CDD" id="cd00446">
    <property type="entry name" value="GrpE"/>
    <property type="match status" value="1"/>
</dbReference>
<keyword evidence="9" id="KW-1185">Reference proteome</keyword>
<evidence type="ECO:0000256" key="4">
    <source>
        <dbReference type="HAMAP-Rule" id="MF_01151"/>
    </source>
</evidence>
<protein>
    <recommendedName>
        <fullName evidence="4 5">Protein GrpE</fullName>
    </recommendedName>
    <alternativeName>
        <fullName evidence="4">HSP-70 cofactor</fullName>
    </alternativeName>
</protein>
<evidence type="ECO:0000256" key="1">
    <source>
        <dbReference type="ARBA" id="ARBA00009054"/>
    </source>
</evidence>
<comment type="caution">
    <text evidence="8">The sequence shown here is derived from an EMBL/GenBank/DDBJ whole genome shotgun (WGS) entry which is preliminary data.</text>
</comment>
<feature type="region of interest" description="Disordered" evidence="7">
    <location>
        <begin position="1"/>
        <end position="23"/>
    </location>
</feature>
<dbReference type="RefSeq" id="WP_320499806.1">
    <property type="nucleotide sequence ID" value="NZ_JAXCLX010000001.1"/>
</dbReference>
<keyword evidence="3 4" id="KW-0143">Chaperone</keyword>
<dbReference type="PANTHER" id="PTHR21237:SF23">
    <property type="entry name" value="GRPE PROTEIN HOMOLOG, MITOCHONDRIAL"/>
    <property type="match status" value="1"/>
</dbReference>
<dbReference type="EMBL" id="JAXCLX010000001">
    <property type="protein sequence ID" value="MDY0871376.1"/>
    <property type="molecule type" value="Genomic_DNA"/>
</dbReference>
<gene>
    <name evidence="4 8" type="primary">grpE</name>
    <name evidence="8" type="ORF">SMD31_05565</name>
</gene>
<accession>A0ABU5DVN5</accession>
<dbReference type="Pfam" id="PF01025">
    <property type="entry name" value="GrpE"/>
    <property type="match status" value="1"/>
</dbReference>
<dbReference type="Gene3D" id="2.30.22.10">
    <property type="entry name" value="Head domain of nucleotide exchange factor GrpE"/>
    <property type="match status" value="1"/>
</dbReference>
<proteinExistence type="inferred from homology"/>
<dbReference type="SUPFAM" id="SSF58014">
    <property type="entry name" value="Coiled-coil domain of nucleotide exchange factor GrpE"/>
    <property type="match status" value="1"/>
</dbReference>
<dbReference type="PROSITE" id="PS01071">
    <property type="entry name" value="GRPE"/>
    <property type="match status" value="1"/>
</dbReference>
<comment type="subcellular location">
    <subcellularLocation>
        <location evidence="4">Cytoplasm</location>
    </subcellularLocation>
</comment>
<evidence type="ECO:0000256" key="5">
    <source>
        <dbReference type="RuleBase" id="RU000639"/>
    </source>
</evidence>
<dbReference type="PANTHER" id="PTHR21237">
    <property type="entry name" value="GRPE PROTEIN"/>
    <property type="match status" value="1"/>
</dbReference>
<name>A0ABU5DVN5_9PROT</name>
<sequence length="197" mass="21053">MTGSEEKDFVENPVSGSDEGAAAPEGAVDLAALQADYLAMKDQLLRAVAETENTRRRLTRERDETAKYAASTFAKEMLDVADNLHRALAAIPADALAGDGALKSLHDGVSATERQLDAAFTRQHIKRIWPEGEKFDSNLHQAMFEVPGTAHPSGTVVQVLQAGYVMHDRLLRPALVGVAKGDPKPAGDANGHVDTVA</sequence>
<dbReference type="Proteomes" id="UP001271769">
    <property type="component" value="Unassembled WGS sequence"/>
</dbReference>
<dbReference type="Gene3D" id="3.90.20.20">
    <property type="match status" value="1"/>
</dbReference>
<evidence type="ECO:0000256" key="7">
    <source>
        <dbReference type="SAM" id="MobiDB-lite"/>
    </source>
</evidence>
<organism evidence="8 9">
    <name type="scientific">Dongia rigui</name>
    <dbReference type="NCBI Taxonomy" id="940149"/>
    <lineage>
        <taxon>Bacteria</taxon>
        <taxon>Pseudomonadati</taxon>
        <taxon>Pseudomonadota</taxon>
        <taxon>Alphaproteobacteria</taxon>
        <taxon>Rhodospirillales</taxon>
        <taxon>Dongiaceae</taxon>
        <taxon>Dongia</taxon>
    </lineage>
</organism>
<dbReference type="InterPro" id="IPR013805">
    <property type="entry name" value="GrpE_CC"/>
</dbReference>